<evidence type="ECO:0000256" key="1">
    <source>
        <dbReference type="SAM" id="MobiDB-lite"/>
    </source>
</evidence>
<proteinExistence type="predicted"/>
<gene>
    <name evidence="2" type="ORF">LCGC14_0736300</name>
</gene>
<protein>
    <submittedName>
        <fullName evidence="2">Uncharacterized protein</fullName>
    </submittedName>
</protein>
<organism evidence="2">
    <name type="scientific">marine sediment metagenome</name>
    <dbReference type="NCBI Taxonomy" id="412755"/>
    <lineage>
        <taxon>unclassified sequences</taxon>
        <taxon>metagenomes</taxon>
        <taxon>ecological metagenomes</taxon>
    </lineage>
</organism>
<evidence type="ECO:0000313" key="2">
    <source>
        <dbReference type="EMBL" id="KKN40132.1"/>
    </source>
</evidence>
<sequence length="833" mass="92479">MTNEPRYRYDLAPPGWKPPTREDIQRWAKEAAAKKARTGPIYPKDLKAFPKADGTNGLLVCRMTSATDPTPEGGGGYAPLHAVGSLDNLDDRMAKAGFNMIGQVVSIEGLDERSRVGFCKSVNRTTADRDQQGPRHRELENATWAKLPRLTGPGMDIDVPPELNGTREARDASLALVRKLIAAEAALGVGIRASWSGGEERGRVHLDWVWDGSVAEPHLLRALYHRVVRTCAKLGVATDDTRTEADLAWVDLVPLNHWPGNRGRLWRPVGGLRTWGARKVPMDGHWGDAWKGAALSTQALKADIETMEAEAQKEGDDRKHQQLRKRKRAEQKQVWLIPCRREELDPLREFLQQTVPGDGPKRHGHRMAWAEVLRASGFRDRDTAWLIASSHGNVEDSEKLVENTRQRHEAGARNRGKGFLETELGVQLMDRYADLLGRIKVKGAPKVVKPKDGAKGPVGDLRRRVRATSGLSRQVKDAMVAYSDVLEQANAADPAVNALRRPSTCRTFHERVTCRGCRRSRGVRRTACEDELCAWCHGSRVLHEHALALAAWRAAGVKDVLAFEVWGDESELTKYGQKPKPKGGHPTSAELSLWIRQRSLGHLGLKMRRVNSIRYVEPTEEKRKAAKAAGLPEPKGQLECGVLLLIAFDGWAQAVLRGAEMQSCEASLTRYTLEGAAERAAVLRWGTHVAYRTAACLGEFSELARTLRDQFRHQASSGGKTALYWPGRADARESIVAEVRARREAIATATANGGDSCGHDGEGQACECDPAKVKADYELMSSGRDDAVVVHRQEFPHSITQSWRYLRQFERHLRLVAEHVARKEARELAAVLL</sequence>
<dbReference type="AlphaFoldDB" id="A0A0F9QSW9"/>
<name>A0A0F9QSW9_9ZZZZ</name>
<comment type="caution">
    <text evidence="2">The sequence shown here is derived from an EMBL/GenBank/DDBJ whole genome shotgun (WGS) entry which is preliminary data.</text>
</comment>
<dbReference type="EMBL" id="LAZR01001722">
    <property type="protein sequence ID" value="KKN40132.1"/>
    <property type="molecule type" value="Genomic_DNA"/>
</dbReference>
<reference evidence="2" key="1">
    <citation type="journal article" date="2015" name="Nature">
        <title>Complex archaea that bridge the gap between prokaryotes and eukaryotes.</title>
        <authorList>
            <person name="Spang A."/>
            <person name="Saw J.H."/>
            <person name="Jorgensen S.L."/>
            <person name="Zaremba-Niedzwiedzka K."/>
            <person name="Martijn J."/>
            <person name="Lind A.E."/>
            <person name="van Eijk R."/>
            <person name="Schleper C."/>
            <person name="Guy L."/>
            <person name="Ettema T.J."/>
        </authorList>
    </citation>
    <scope>NUCLEOTIDE SEQUENCE</scope>
</reference>
<accession>A0A0F9QSW9</accession>
<feature type="region of interest" description="Disordered" evidence="1">
    <location>
        <begin position="1"/>
        <end position="20"/>
    </location>
</feature>